<accession>A0A2M7YIB2</accession>
<proteinExistence type="predicted"/>
<dbReference type="GO" id="GO:0015074">
    <property type="term" value="P:DNA integration"/>
    <property type="evidence" value="ECO:0007669"/>
    <property type="project" value="InterPro"/>
</dbReference>
<protein>
    <recommendedName>
        <fullName evidence="1">Integrase catalytic domain-containing protein</fullName>
    </recommendedName>
</protein>
<reference evidence="3" key="1">
    <citation type="submission" date="2017-09" db="EMBL/GenBank/DDBJ databases">
        <title>Depth-based differentiation of microbial function through sediment-hosted aquifers and enrichment of novel symbionts in the deep terrestrial subsurface.</title>
        <authorList>
            <person name="Probst A.J."/>
            <person name="Ladd B."/>
            <person name="Jarett J.K."/>
            <person name="Geller-Mcgrath D.E."/>
            <person name="Sieber C.M.K."/>
            <person name="Emerson J.B."/>
            <person name="Anantharaman K."/>
            <person name="Thomas B.C."/>
            <person name="Malmstrom R."/>
            <person name="Stieglmeier M."/>
            <person name="Klingl A."/>
            <person name="Woyke T."/>
            <person name="Ryan C.M."/>
            <person name="Banfield J.F."/>
        </authorList>
    </citation>
    <scope>NUCLEOTIDE SEQUENCE [LARGE SCALE GENOMIC DNA]</scope>
</reference>
<dbReference type="InterPro" id="IPR012337">
    <property type="entry name" value="RNaseH-like_sf"/>
</dbReference>
<evidence type="ECO:0000259" key="1">
    <source>
        <dbReference type="PROSITE" id="PS50994"/>
    </source>
</evidence>
<dbReference type="AlphaFoldDB" id="A0A2M7YIB2"/>
<dbReference type="GO" id="GO:0003676">
    <property type="term" value="F:nucleic acid binding"/>
    <property type="evidence" value="ECO:0007669"/>
    <property type="project" value="InterPro"/>
</dbReference>
<feature type="non-terminal residue" evidence="2">
    <location>
        <position position="1"/>
    </location>
</feature>
<evidence type="ECO:0000313" key="3">
    <source>
        <dbReference type="Proteomes" id="UP000229026"/>
    </source>
</evidence>
<organism evidence="2 3">
    <name type="scientific">Candidatus Portnoybacteria bacterium CG_4_9_14_3_um_filter_44_9</name>
    <dbReference type="NCBI Taxonomy" id="1974806"/>
    <lineage>
        <taxon>Bacteria</taxon>
        <taxon>Candidatus Portnoyibacteriota</taxon>
    </lineage>
</organism>
<dbReference type="EMBL" id="PFWH01000165">
    <property type="protein sequence ID" value="PJA62719.1"/>
    <property type="molecule type" value="Genomic_DNA"/>
</dbReference>
<dbReference type="Pfam" id="PF00665">
    <property type="entry name" value="rve"/>
    <property type="match status" value="1"/>
</dbReference>
<gene>
    <name evidence="2" type="ORF">CO161_04985</name>
</gene>
<dbReference type="Proteomes" id="UP000229026">
    <property type="component" value="Unassembled WGS sequence"/>
</dbReference>
<evidence type="ECO:0000313" key="2">
    <source>
        <dbReference type="EMBL" id="PJA62719.1"/>
    </source>
</evidence>
<dbReference type="SUPFAM" id="SSF53098">
    <property type="entry name" value="Ribonuclease H-like"/>
    <property type="match status" value="1"/>
</dbReference>
<feature type="domain" description="Integrase catalytic" evidence="1">
    <location>
        <begin position="64"/>
        <end position="229"/>
    </location>
</feature>
<dbReference type="InterPro" id="IPR036397">
    <property type="entry name" value="RNaseH_sf"/>
</dbReference>
<dbReference type="PROSITE" id="PS50994">
    <property type="entry name" value="INTEGRASE"/>
    <property type="match status" value="1"/>
</dbReference>
<sequence>YRTFTKTEERVIVCVRKHLKLPLDDLVKVLVRYLPKINRSNCYRVLKAYRLAVLPKPFQIRGKFAHYPPGFVHLDLAYLPFLGGRNTRRYLLVAIDRVTKLVLVAFVPGKQQIWTIRFLSRLTKFFPYRIRWILTDNGKENSRQFSLACKKKGIQHRRTKIKHPWTNGQAEVTIRQIKQETIWKTYYHNDQELIQTLTGWVNTHNFADELPSLKGCQSKVKMSLFSKIELSHF</sequence>
<comment type="caution">
    <text evidence="2">The sequence shown here is derived from an EMBL/GenBank/DDBJ whole genome shotgun (WGS) entry which is preliminary data.</text>
</comment>
<name>A0A2M7YIB2_9BACT</name>
<dbReference type="Gene3D" id="3.30.420.10">
    <property type="entry name" value="Ribonuclease H-like superfamily/Ribonuclease H"/>
    <property type="match status" value="1"/>
</dbReference>
<dbReference type="InterPro" id="IPR001584">
    <property type="entry name" value="Integrase_cat-core"/>
</dbReference>